<organism evidence="4 6">
    <name type="scientific">Flavobacterium lindanitolerans</name>
    <dbReference type="NCBI Taxonomy" id="428988"/>
    <lineage>
        <taxon>Bacteria</taxon>
        <taxon>Pseudomonadati</taxon>
        <taxon>Bacteroidota</taxon>
        <taxon>Flavobacteriia</taxon>
        <taxon>Flavobacteriales</taxon>
        <taxon>Flavobacteriaceae</taxon>
        <taxon>Flavobacterium</taxon>
    </lineage>
</organism>
<accession>A0A497UX13</accession>
<reference evidence="4 6" key="2">
    <citation type="submission" date="2018-10" db="EMBL/GenBank/DDBJ databases">
        <title>Genomic Encyclopedia of Archaeal and Bacterial Type Strains, Phase II (KMG-II): from individual species to whole genera.</title>
        <authorList>
            <person name="Goeker M."/>
        </authorList>
    </citation>
    <scope>NUCLEOTIDE SEQUENCE [LARGE SCALE GENOMIC DNA]</scope>
    <source>
        <strain evidence="4 6">DSM 21886</strain>
    </source>
</reference>
<name>A0A497UX13_9FLAO</name>
<dbReference type="Proteomes" id="UP000275027">
    <property type="component" value="Unassembled WGS sequence"/>
</dbReference>
<evidence type="ECO:0000256" key="1">
    <source>
        <dbReference type="ARBA" id="ARBA00022729"/>
    </source>
</evidence>
<evidence type="ECO:0000313" key="3">
    <source>
        <dbReference type="EMBL" id="PKW29156.1"/>
    </source>
</evidence>
<dbReference type="Proteomes" id="UP000233767">
    <property type="component" value="Unassembled WGS sequence"/>
</dbReference>
<evidence type="ECO:0000313" key="5">
    <source>
        <dbReference type="Proteomes" id="UP000233767"/>
    </source>
</evidence>
<sequence>MKQNYHQKLFFAPIKRQSFLTVVLFVLAFGANAQISTFPWMETFEDNSPSRGAWTQIYEVNNMSWTFATSPSTGGGGVTAYEGVKFANYPGTSHDFDKTKLVSPVLDLSAVSNPSVSFYFRNPFWNPDQNWLRIFYRTSESAAWVQIAEFHSDVRTWTSSGDIALPSPSATYQIAVEVETDYGYSTTVDALEVKGNALGLHEFSKSLVKYYPNPTGGLLNLSSGETISDVTVFNLLGQKVLESTINSNQGQLDISSLTSGNYVIHANTEKGKEIFKIVKK</sequence>
<comment type="caution">
    <text evidence="4">The sequence shown here is derived from an EMBL/GenBank/DDBJ whole genome shotgun (WGS) entry which is preliminary data.</text>
</comment>
<feature type="domain" description="Secretion system C-terminal sorting" evidence="2">
    <location>
        <begin position="211"/>
        <end position="277"/>
    </location>
</feature>
<keyword evidence="5" id="KW-1185">Reference proteome</keyword>
<dbReference type="NCBIfam" id="TIGR04183">
    <property type="entry name" value="Por_Secre_tail"/>
    <property type="match status" value="1"/>
</dbReference>
<reference evidence="3 5" key="1">
    <citation type="submission" date="2017-12" db="EMBL/GenBank/DDBJ databases">
        <title>Genomic Encyclopedia of Type Strains, Phase III (KMG-III): the genomes of soil and plant-associated and newly described type strains.</title>
        <authorList>
            <person name="Whitman W."/>
        </authorList>
    </citation>
    <scope>NUCLEOTIDE SEQUENCE [LARGE SCALE GENOMIC DNA]</scope>
    <source>
        <strain evidence="3 5">IP-10</strain>
    </source>
</reference>
<dbReference type="Gene3D" id="2.60.120.200">
    <property type="match status" value="1"/>
</dbReference>
<protein>
    <submittedName>
        <fullName evidence="3 4">Secreted protein (Por secretion system target)</fullName>
    </submittedName>
</protein>
<dbReference type="Pfam" id="PF18962">
    <property type="entry name" value="Por_Secre_tail"/>
    <property type="match status" value="1"/>
</dbReference>
<evidence type="ECO:0000313" key="4">
    <source>
        <dbReference type="EMBL" id="RLJ35342.1"/>
    </source>
</evidence>
<dbReference type="EMBL" id="RCCB01000010">
    <property type="protein sequence ID" value="RLJ35342.1"/>
    <property type="molecule type" value="Genomic_DNA"/>
</dbReference>
<dbReference type="EMBL" id="PJND01000007">
    <property type="protein sequence ID" value="PKW29156.1"/>
    <property type="molecule type" value="Genomic_DNA"/>
</dbReference>
<dbReference type="AlphaFoldDB" id="A0A497UX13"/>
<dbReference type="RefSeq" id="WP_101471155.1">
    <property type="nucleotide sequence ID" value="NZ_JAPJOL010000024.1"/>
</dbReference>
<proteinExistence type="predicted"/>
<evidence type="ECO:0000313" key="6">
    <source>
        <dbReference type="Proteomes" id="UP000275027"/>
    </source>
</evidence>
<dbReference type="InterPro" id="IPR026444">
    <property type="entry name" value="Secre_tail"/>
</dbReference>
<keyword evidence="1" id="KW-0732">Signal</keyword>
<gene>
    <name evidence="3" type="ORF">B0G92_0786</name>
    <name evidence="4" type="ORF">CLV50_0720</name>
</gene>
<evidence type="ECO:0000259" key="2">
    <source>
        <dbReference type="Pfam" id="PF18962"/>
    </source>
</evidence>